<comment type="similarity">
    <text evidence="2 7">Belongs to the XK family.</text>
</comment>
<feature type="compositionally biased region" description="Polar residues" evidence="8">
    <location>
        <begin position="529"/>
        <end position="549"/>
    </location>
</feature>
<evidence type="ECO:0000256" key="2">
    <source>
        <dbReference type="ARBA" id="ARBA00008789"/>
    </source>
</evidence>
<dbReference type="AlphaFoldDB" id="A0A8C3U3G6"/>
<keyword evidence="6 7" id="KW-0472">Membrane</keyword>
<dbReference type="InterPro" id="IPR050895">
    <property type="entry name" value="XK-related_scramblase"/>
</dbReference>
<dbReference type="Proteomes" id="UP000694563">
    <property type="component" value="Chromosome 3"/>
</dbReference>
<evidence type="ECO:0000256" key="3">
    <source>
        <dbReference type="ARBA" id="ARBA00022475"/>
    </source>
</evidence>
<comment type="subcellular location">
    <subcellularLocation>
        <location evidence="1">Cell membrane</location>
        <topology evidence="1">Multi-pass membrane protein</topology>
    </subcellularLocation>
    <subcellularLocation>
        <location evidence="7">Membrane</location>
        <topology evidence="7">Multi-pass membrane protein</topology>
    </subcellularLocation>
</comment>
<feature type="region of interest" description="Disordered" evidence="8">
    <location>
        <begin position="672"/>
        <end position="701"/>
    </location>
</feature>
<evidence type="ECO:0000256" key="5">
    <source>
        <dbReference type="ARBA" id="ARBA00022989"/>
    </source>
</evidence>
<sequence length="701" mass="73798">MSHCPGRGHWGRCAVRPGRAERDRPRRLLPPPPPPSPPFPPSSSSSLRAPRMRGAVPRLSLTLLAAESGARLCAIIHYLVRGQLGWFGLTIACLVPGYAAQLFSILWFRADGHTPGCWLLALHLLQLGLWKRFWDVLRAEAGGGAGEVLAQLGDVCVLRLLEALLQTLPHLLLQAYVVVAVDPAGFIPGVSAGLSLLSLAWALVSYTHFTCLLKPGHLSPPAAVLLCLLLWRTGMLGTRVLALVLFARLYSFWVFAVAGVHWLLMSFWLGAQQTDIVAQPCRWRLFNCLLGAVYIFCYINVRPGPSKTRVAVFYAIMLMENTLLLLLGTRFLQVELRSSLTVTGAVMSGSVIGATALVIYYSLLHPKSTEIWQGFLETLCSAAAAGDEEVSGESSQAGTLADEESLPGEGTKTEPKNETSSSLLQSKGCLEDSWTEHHHWLLVKLALKTGDLSVINAAFGDGGVGEAFPGGWTMGKPPGAEPGADFSLPMRDIHPSGLAVGNGAGIKASAGTLGMAQEDGAGQEPDVPPSTSQPSGFSPDSTESSSVYFSASAGGITSPGTGTATGMALLQRDSEAQPPPGYLGEGGRGRGGDLSLGMASISPIPGACAHKYLQRSSSFSNTGSCGVAGPTKEGSEPTGTEGALVGCHHLWDTHPCGPQGTVVRSKLRSPCFTSTPKAGSKCPQRGLGELGEGTDLSGLPE</sequence>
<proteinExistence type="inferred from homology"/>
<organism evidence="9 10">
    <name type="scientific">Catharus ustulatus</name>
    <name type="common">Russet-backed thrush</name>
    <name type="synonym">Hylocichla ustulatus</name>
    <dbReference type="NCBI Taxonomy" id="91951"/>
    <lineage>
        <taxon>Eukaryota</taxon>
        <taxon>Metazoa</taxon>
        <taxon>Chordata</taxon>
        <taxon>Craniata</taxon>
        <taxon>Vertebrata</taxon>
        <taxon>Euteleostomi</taxon>
        <taxon>Archelosauria</taxon>
        <taxon>Archosauria</taxon>
        <taxon>Dinosauria</taxon>
        <taxon>Saurischia</taxon>
        <taxon>Theropoda</taxon>
        <taxon>Coelurosauria</taxon>
        <taxon>Aves</taxon>
        <taxon>Neognathae</taxon>
        <taxon>Neoaves</taxon>
        <taxon>Telluraves</taxon>
        <taxon>Australaves</taxon>
        <taxon>Passeriformes</taxon>
        <taxon>Turdidae</taxon>
        <taxon>Catharus</taxon>
    </lineage>
</organism>
<feature type="region of interest" description="Disordered" evidence="8">
    <location>
        <begin position="620"/>
        <end position="640"/>
    </location>
</feature>
<feature type="transmembrane region" description="Helical" evidence="7">
    <location>
        <begin position="313"/>
        <end position="332"/>
    </location>
</feature>
<evidence type="ECO:0000256" key="6">
    <source>
        <dbReference type="ARBA" id="ARBA00023136"/>
    </source>
</evidence>
<gene>
    <name evidence="9" type="primary">XKR5</name>
</gene>
<feature type="region of interest" description="Disordered" evidence="8">
    <location>
        <begin position="516"/>
        <end position="565"/>
    </location>
</feature>
<keyword evidence="10" id="KW-1185">Reference proteome</keyword>
<dbReference type="PANTHER" id="PTHR16024:SF15">
    <property type="entry name" value="XK-RELATED PROTEIN 5"/>
    <property type="match status" value="1"/>
</dbReference>
<dbReference type="InterPro" id="IPR018629">
    <property type="entry name" value="XK-rel"/>
</dbReference>
<feature type="transmembrane region" description="Helical" evidence="7">
    <location>
        <begin position="186"/>
        <end position="209"/>
    </location>
</feature>
<evidence type="ECO:0000256" key="1">
    <source>
        <dbReference type="ARBA" id="ARBA00004651"/>
    </source>
</evidence>
<evidence type="ECO:0000256" key="8">
    <source>
        <dbReference type="SAM" id="MobiDB-lite"/>
    </source>
</evidence>
<keyword evidence="3" id="KW-1003">Cell membrane</keyword>
<dbReference type="GO" id="GO:0005886">
    <property type="term" value="C:plasma membrane"/>
    <property type="evidence" value="ECO:0007669"/>
    <property type="project" value="UniProtKB-SubCell"/>
</dbReference>
<feature type="region of interest" description="Disordered" evidence="8">
    <location>
        <begin position="390"/>
        <end position="422"/>
    </location>
</feature>
<feature type="compositionally biased region" description="Pro residues" evidence="8">
    <location>
        <begin position="28"/>
        <end position="41"/>
    </location>
</feature>
<evidence type="ECO:0000313" key="10">
    <source>
        <dbReference type="Proteomes" id="UP000694563"/>
    </source>
</evidence>
<dbReference type="Pfam" id="PF09815">
    <property type="entry name" value="XK-related"/>
    <property type="match status" value="1"/>
</dbReference>
<accession>A0A8C3U3G6</accession>
<dbReference type="Ensembl" id="ENSCUST00005008630.1">
    <property type="protein sequence ID" value="ENSCUSP00005008281.1"/>
    <property type="gene ID" value="ENSCUSG00005005158.1"/>
</dbReference>
<feature type="transmembrane region" description="Helical" evidence="7">
    <location>
        <begin position="344"/>
        <end position="363"/>
    </location>
</feature>
<evidence type="ECO:0000313" key="9">
    <source>
        <dbReference type="Ensembl" id="ENSCUSP00005008281.1"/>
    </source>
</evidence>
<evidence type="ECO:0000256" key="4">
    <source>
        <dbReference type="ARBA" id="ARBA00022692"/>
    </source>
</evidence>
<reference evidence="9" key="2">
    <citation type="submission" date="2025-08" db="UniProtKB">
        <authorList>
            <consortium name="Ensembl"/>
        </authorList>
    </citation>
    <scope>IDENTIFICATION</scope>
</reference>
<reference evidence="9" key="3">
    <citation type="submission" date="2025-09" db="UniProtKB">
        <authorList>
            <consortium name="Ensembl"/>
        </authorList>
    </citation>
    <scope>IDENTIFICATION</scope>
</reference>
<feature type="region of interest" description="Disordered" evidence="8">
    <location>
        <begin position="1"/>
        <end position="49"/>
    </location>
</feature>
<feature type="transmembrane region" description="Helical" evidence="7">
    <location>
        <begin position="86"/>
        <end position="108"/>
    </location>
</feature>
<name>A0A8C3U3G6_CATUS</name>
<keyword evidence="4 7" id="KW-0812">Transmembrane</keyword>
<feature type="transmembrane region" description="Helical" evidence="7">
    <location>
        <begin position="221"/>
        <end position="246"/>
    </location>
</feature>
<keyword evidence="5 7" id="KW-1133">Transmembrane helix</keyword>
<protein>
    <recommendedName>
        <fullName evidence="7">XK-related protein</fullName>
    </recommendedName>
</protein>
<feature type="transmembrane region" description="Helical" evidence="7">
    <location>
        <begin position="252"/>
        <end position="271"/>
    </location>
</feature>
<reference evidence="9" key="1">
    <citation type="submission" date="2020-10" db="EMBL/GenBank/DDBJ databases">
        <title>Catharus ustulatus (Swainson's thrush) genome, bCatUst1, primary haplotype v2.</title>
        <authorList>
            <person name="Delmore K."/>
            <person name="Vafadar M."/>
            <person name="Formenti G."/>
            <person name="Chow W."/>
            <person name="Pelan S."/>
            <person name="Howe K."/>
            <person name="Rhie A."/>
            <person name="Mountcastle J."/>
            <person name="Haase B."/>
            <person name="Fedrigo O."/>
            <person name="Jarvis E.D."/>
        </authorList>
    </citation>
    <scope>NUCLEOTIDE SEQUENCE [LARGE SCALE GENOMIC DNA]</scope>
</reference>
<dbReference type="PANTHER" id="PTHR16024">
    <property type="entry name" value="XK-RELATED PROTEIN"/>
    <property type="match status" value="1"/>
</dbReference>
<feature type="transmembrane region" description="Helical" evidence="7">
    <location>
        <begin position="283"/>
        <end position="301"/>
    </location>
</feature>
<evidence type="ECO:0000256" key="7">
    <source>
        <dbReference type="RuleBase" id="RU910716"/>
    </source>
</evidence>